<gene>
    <name evidence="2" type="ORF">TWF703_002977</name>
</gene>
<dbReference type="AlphaFoldDB" id="A0A7C8NYE7"/>
<dbReference type="Proteomes" id="UP000480548">
    <property type="component" value="Unassembled WGS sequence"/>
</dbReference>
<name>A0A7C8NYE7_ORBOL</name>
<proteinExistence type="predicted"/>
<feature type="region of interest" description="Disordered" evidence="1">
    <location>
        <begin position="43"/>
        <end position="66"/>
    </location>
</feature>
<comment type="caution">
    <text evidence="2">The sequence shown here is derived from an EMBL/GenBank/DDBJ whole genome shotgun (WGS) entry which is preliminary data.</text>
</comment>
<evidence type="ECO:0000313" key="2">
    <source>
        <dbReference type="EMBL" id="KAF3119913.1"/>
    </source>
</evidence>
<evidence type="ECO:0000256" key="1">
    <source>
        <dbReference type="SAM" id="MobiDB-lite"/>
    </source>
</evidence>
<accession>A0A7C8NYE7</accession>
<organism evidence="2 3">
    <name type="scientific">Orbilia oligospora</name>
    <name type="common">Nematode-trapping fungus</name>
    <name type="synonym">Arthrobotrys oligospora</name>
    <dbReference type="NCBI Taxonomy" id="2813651"/>
    <lineage>
        <taxon>Eukaryota</taxon>
        <taxon>Fungi</taxon>
        <taxon>Dikarya</taxon>
        <taxon>Ascomycota</taxon>
        <taxon>Pezizomycotina</taxon>
        <taxon>Orbiliomycetes</taxon>
        <taxon>Orbiliales</taxon>
        <taxon>Orbiliaceae</taxon>
        <taxon>Orbilia</taxon>
    </lineage>
</organism>
<reference evidence="2 3" key="1">
    <citation type="submission" date="2019-06" db="EMBL/GenBank/DDBJ databases">
        <authorList>
            <person name="Palmer J.M."/>
        </authorList>
    </citation>
    <scope>NUCLEOTIDE SEQUENCE [LARGE SCALE GENOMIC DNA]</scope>
    <source>
        <strain evidence="2 3">TWF703</strain>
    </source>
</reference>
<dbReference type="EMBL" id="WIQZ01000164">
    <property type="protein sequence ID" value="KAF3119913.1"/>
    <property type="molecule type" value="Genomic_DNA"/>
</dbReference>
<protein>
    <submittedName>
        <fullName evidence="2">Uncharacterized protein</fullName>
    </submittedName>
</protein>
<evidence type="ECO:0000313" key="3">
    <source>
        <dbReference type="Proteomes" id="UP000480548"/>
    </source>
</evidence>
<sequence>MSHITSSKVLNTRSGFWLSDSTLKVLPEQIMAVSGPIRTERTGTQAADRFRNSKELSQSHAMFHVE</sequence>